<organism evidence="2">
    <name type="scientific">marine sediment metagenome</name>
    <dbReference type="NCBI Taxonomy" id="412755"/>
    <lineage>
        <taxon>unclassified sequences</taxon>
        <taxon>metagenomes</taxon>
        <taxon>ecological metagenomes</taxon>
    </lineage>
</organism>
<dbReference type="EMBL" id="BARW01028967">
    <property type="protein sequence ID" value="GAJ04377.1"/>
    <property type="molecule type" value="Genomic_DNA"/>
</dbReference>
<name>X1ULA8_9ZZZZ</name>
<sequence length="64" mass="7320">YWDNMCDFAWLDYFEVTAITVGYEVPIAYISEEAKFPVFVLAGLGMLGLAVLIAQPWKQGDWKK</sequence>
<evidence type="ECO:0000313" key="2">
    <source>
        <dbReference type="EMBL" id="GAJ04377.1"/>
    </source>
</evidence>
<feature type="transmembrane region" description="Helical" evidence="1">
    <location>
        <begin position="36"/>
        <end position="54"/>
    </location>
</feature>
<keyword evidence="1" id="KW-0812">Transmembrane</keyword>
<gene>
    <name evidence="2" type="ORF">S12H4_46644</name>
</gene>
<keyword evidence="1" id="KW-1133">Transmembrane helix</keyword>
<accession>X1ULA8</accession>
<proteinExistence type="predicted"/>
<feature type="non-terminal residue" evidence="2">
    <location>
        <position position="1"/>
    </location>
</feature>
<comment type="caution">
    <text evidence="2">The sequence shown here is derived from an EMBL/GenBank/DDBJ whole genome shotgun (WGS) entry which is preliminary data.</text>
</comment>
<evidence type="ECO:0000256" key="1">
    <source>
        <dbReference type="SAM" id="Phobius"/>
    </source>
</evidence>
<dbReference type="AlphaFoldDB" id="X1ULA8"/>
<protein>
    <submittedName>
        <fullName evidence="2">Uncharacterized protein</fullName>
    </submittedName>
</protein>
<reference evidence="2" key="1">
    <citation type="journal article" date="2014" name="Front. Microbiol.">
        <title>High frequency of phylogenetically diverse reductive dehalogenase-homologous genes in deep subseafloor sedimentary metagenomes.</title>
        <authorList>
            <person name="Kawai M."/>
            <person name="Futagami T."/>
            <person name="Toyoda A."/>
            <person name="Takaki Y."/>
            <person name="Nishi S."/>
            <person name="Hori S."/>
            <person name="Arai W."/>
            <person name="Tsubouchi T."/>
            <person name="Morono Y."/>
            <person name="Uchiyama I."/>
            <person name="Ito T."/>
            <person name="Fujiyama A."/>
            <person name="Inagaki F."/>
            <person name="Takami H."/>
        </authorList>
    </citation>
    <scope>NUCLEOTIDE SEQUENCE</scope>
    <source>
        <strain evidence="2">Expedition CK06-06</strain>
    </source>
</reference>
<keyword evidence="1" id="KW-0472">Membrane</keyword>